<keyword evidence="1" id="KW-0067">ATP-binding</keyword>
<dbReference type="Pfam" id="PF00750">
    <property type="entry name" value="tRNA-synt_1d"/>
    <property type="match status" value="1"/>
</dbReference>
<evidence type="ECO:0000259" key="2">
    <source>
        <dbReference type="SMART" id="SM01016"/>
    </source>
</evidence>
<keyword evidence="1 3" id="KW-0436">Ligase</keyword>
<reference evidence="3" key="2">
    <citation type="journal article" date="2021" name="Microbiome">
        <title>Successional dynamics and alternative stable states in a saline activated sludge microbial community over 9 years.</title>
        <authorList>
            <person name="Wang Y."/>
            <person name="Ye J."/>
            <person name="Ju F."/>
            <person name="Liu L."/>
            <person name="Boyd J.A."/>
            <person name="Deng Y."/>
            <person name="Parks D.H."/>
            <person name="Jiang X."/>
            <person name="Yin X."/>
            <person name="Woodcroft B.J."/>
            <person name="Tyson G.W."/>
            <person name="Hugenholtz P."/>
            <person name="Polz M.F."/>
            <person name="Zhang T."/>
        </authorList>
    </citation>
    <scope>NUCLEOTIDE SEQUENCE</scope>
    <source>
        <strain evidence="3">HKST-UBA12</strain>
    </source>
</reference>
<dbReference type="InterPro" id="IPR035684">
    <property type="entry name" value="ArgRS_core"/>
</dbReference>
<evidence type="ECO:0000256" key="1">
    <source>
        <dbReference type="RuleBase" id="RU363038"/>
    </source>
</evidence>
<sequence>MKTKSEIQKLIAEALQKAFSTAVPAGEIHLEHPADRSHGDWATNVAMTLTKDLGQNPRQIAEQLVAAFPQNEIVEKVEVAGPGFINFYINPGLYKTLLSQIDDKYGYHKLMVGKTLMIEFGQPNTHKEFHVGHLKSAISGLAISNMMEALGYKVLRVNYFGDVGLQVAKSTWGFMQKDRPGDFENWDVHKKMKYVDECYVFGSQQMKEDPKVEAEIREINKQVYARASTPAVEVYGQIREWSIEHVNLVFAKLGVVYDRQYPESEVDAEAVKIVKEHIGEIFVESEEAIIYDGKQEGLTTWVFITKEGLPTYSAKDLALAYKKFAEYNPDLSIVTTSVEQRDYFKVVIRALERIDSKFVGKYMNLPFGWLLRNNKKASSRMGENVKGVDILHEAEELAIQKIKVDKSYDAQEKARIAELISLAGLKFL</sequence>
<protein>
    <submittedName>
        <fullName evidence="3">Arginine--tRNA ligase</fullName>
        <ecNumber evidence="3">6.1.1.19</ecNumber>
    </submittedName>
</protein>
<dbReference type="GO" id="GO:0006420">
    <property type="term" value="P:arginyl-tRNA aminoacylation"/>
    <property type="evidence" value="ECO:0007669"/>
    <property type="project" value="InterPro"/>
</dbReference>
<evidence type="ECO:0000313" key="3">
    <source>
        <dbReference type="EMBL" id="MCA9379304.1"/>
    </source>
</evidence>
<organism evidence="3 4">
    <name type="scientific">Candidatus Dojkabacteria bacterium</name>
    <dbReference type="NCBI Taxonomy" id="2099670"/>
    <lineage>
        <taxon>Bacteria</taxon>
        <taxon>Candidatus Dojkabacteria</taxon>
    </lineage>
</organism>
<dbReference type="SUPFAM" id="SSF55190">
    <property type="entry name" value="Arginyl-tRNA synthetase (ArgRS), N-terminal 'additional' domain"/>
    <property type="match status" value="1"/>
</dbReference>
<feature type="non-terminal residue" evidence="3">
    <location>
        <position position="428"/>
    </location>
</feature>
<dbReference type="PRINTS" id="PR01038">
    <property type="entry name" value="TRNASYNTHARG"/>
</dbReference>
<dbReference type="PANTHER" id="PTHR11956">
    <property type="entry name" value="ARGINYL-TRNA SYNTHETASE"/>
    <property type="match status" value="1"/>
</dbReference>
<reference evidence="3" key="1">
    <citation type="submission" date="2020-04" db="EMBL/GenBank/DDBJ databases">
        <authorList>
            <person name="Zhang T."/>
        </authorList>
    </citation>
    <scope>NUCLEOTIDE SEQUENCE</scope>
    <source>
        <strain evidence="3">HKST-UBA12</strain>
    </source>
</reference>
<dbReference type="EMBL" id="JAGQLI010000136">
    <property type="protein sequence ID" value="MCA9379304.1"/>
    <property type="molecule type" value="Genomic_DNA"/>
</dbReference>
<dbReference type="SMART" id="SM01016">
    <property type="entry name" value="Arg_tRNA_synt_N"/>
    <property type="match status" value="1"/>
</dbReference>
<dbReference type="SUPFAM" id="SSF52374">
    <property type="entry name" value="Nucleotidylyl transferase"/>
    <property type="match status" value="1"/>
</dbReference>
<dbReference type="InterPro" id="IPR005148">
    <property type="entry name" value="Arg-tRNA-synth_N"/>
</dbReference>
<comment type="similarity">
    <text evidence="1">Belongs to the class-I aminoacyl-tRNA synthetase family.</text>
</comment>
<keyword evidence="1" id="KW-0547">Nucleotide-binding</keyword>
<accession>A0A955I7G4</accession>
<keyword evidence="1" id="KW-0030">Aminoacyl-tRNA synthetase</keyword>
<dbReference type="InterPro" id="IPR014729">
    <property type="entry name" value="Rossmann-like_a/b/a_fold"/>
</dbReference>
<name>A0A955I7G4_9BACT</name>
<keyword evidence="1" id="KW-0648">Protein biosynthesis</keyword>
<dbReference type="InterPro" id="IPR036695">
    <property type="entry name" value="Arg-tRNA-synth_N_sf"/>
</dbReference>
<dbReference type="InterPro" id="IPR001278">
    <property type="entry name" value="Arg-tRNA-ligase"/>
</dbReference>
<dbReference type="EC" id="6.1.1.19" evidence="3"/>
<dbReference type="AlphaFoldDB" id="A0A955I7G4"/>
<feature type="domain" description="Arginyl tRNA synthetase N-terminal" evidence="2">
    <location>
        <begin position="5"/>
        <end position="89"/>
    </location>
</feature>
<dbReference type="GO" id="GO:0004814">
    <property type="term" value="F:arginine-tRNA ligase activity"/>
    <property type="evidence" value="ECO:0007669"/>
    <property type="project" value="UniProtKB-EC"/>
</dbReference>
<comment type="caution">
    <text evidence="3">The sequence shown here is derived from an EMBL/GenBank/DDBJ whole genome shotgun (WGS) entry which is preliminary data.</text>
</comment>
<dbReference type="Proteomes" id="UP000760819">
    <property type="component" value="Unassembled WGS sequence"/>
</dbReference>
<gene>
    <name evidence="3" type="primary">argS</name>
    <name evidence="3" type="ORF">KC640_02655</name>
</gene>
<dbReference type="PANTHER" id="PTHR11956:SF11">
    <property type="entry name" value="ARGININE--TRNA LIGASE, MITOCHONDRIAL-RELATED"/>
    <property type="match status" value="1"/>
</dbReference>
<dbReference type="GO" id="GO:0005737">
    <property type="term" value="C:cytoplasm"/>
    <property type="evidence" value="ECO:0007669"/>
    <property type="project" value="InterPro"/>
</dbReference>
<evidence type="ECO:0000313" key="4">
    <source>
        <dbReference type="Proteomes" id="UP000760819"/>
    </source>
</evidence>
<dbReference type="Pfam" id="PF03485">
    <property type="entry name" value="Arg_tRNA_synt_N"/>
    <property type="match status" value="1"/>
</dbReference>
<dbReference type="Gene3D" id="3.30.1360.70">
    <property type="entry name" value="Arginyl tRNA synthetase N-terminal domain"/>
    <property type="match status" value="1"/>
</dbReference>
<proteinExistence type="inferred from homology"/>
<dbReference type="Gene3D" id="3.40.50.620">
    <property type="entry name" value="HUPs"/>
    <property type="match status" value="1"/>
</dbReference>
<dbReference type="GO" id="GO:0005524">
    <property type="term" value="F:ATP binding"/>
    <property type="evidence" value="ECO:0007669"/>
    <property type="project" value="UniProtKB-KW"/>
</dbReference>